<keyword evidence="9" id="KW-0067">ATP-binding</keyword>
<dbReference type="PROSITE" id="PS50082">
    <property type="entry name" value="WD_REPEATS_2"/>
    <property type="match status" value="6"/>
</dbReference>
<feature type="region of interest" description="Disordered" evidence="15">
    <location>
        <begin position="1826"/>
        <end position="1868"/>
    </location>
</feature>
<evidence type="ECO:0000256" key="1">
    <source>
        <dbReference type="ARBA" id="ARBA00004255"/>
    </source>
</evidence>
<dbReference type="InterPro" id="IPR018181">
    <property type="entry name" value="Heat_shock_70_CS"/>
</dbReference>
<dbReference type="SUPFAM" id="SSF53067">
    <property type="entry name" value="Actin-like ATPase domain"/>
    <property type="match status" value="2"/>
</dbReference>
<evidence type="ECO:0000256" key="14">
    <source>
        <dbReference type="PROSITE-ProRule" id="PRU00221"/>
    </source>
</evidence>
<dbReference type="FunFam" id="3.90.640.10:FF:000002">
    <property type="entry name" value="Heat shock 70 kDa"/>
    <property type="match status" value="1"/>
</dbReference>
<gene>
    <name evidence="19" type="ORF">G6F64_001276</name>
</gene>
<dbReference type="Pfam" id="PF00400">
    <property type="entry name" value="WD40"/>
    <property type="match status" value="6"/>
</dbReference>
<name>A0A9P7BWI0_RHIOR</name>
<evidence type="ECO:0000313" key="19">
    <source>
        <dbReference type="EMBL" id="KAG1314678.1"/>
    </source>
</evidence>
<evidence type="ECO:0000256" key="6">
    <source>
        <dbReference type="ARBA" id="ARBA00022574"/>
    </source>
</evidence>
<evidence type="ECO:0008006" key="21">
    <source>
        <dbReference type="Google" id="ProtNLM"/>
    </source>
</evidence>
<dbReference type="InterPro" id="IPR011048">
    <property type="entry name" value="Haem_d1_sf"/>
</dbReference>
<dbReference type="Gene3D" id="1.25.40.470">
    <property type="match status" value="1"/>
</dbReference>
<dbReference type="Gene3D" id="2.60.34.10">
    <property type="entry name" value="Substrate Binding Domain Of DNAk, Chain A, domain 1"/>
    <property type="match status" value="1"/>
</dbReference>
<dbReference type="Pfam" id="PF04053">
    <property type="entry name" value="B-prop_COPA_B_2nd"/>
    <property type="match status" value="1"/>
</dbReference>
<dbReference type="InterPro" id="IPR001680">
    <property type="entry name" value="WD40_rpt"/>
</dbReference>
<dbReference type="CDD" id="cd22948">
    <property type="entry name" value="Coatomer_WDAD_alpha"/>
    <property type="match status" value="1"/>
</dbReference>
<comment type="caution">
    <text evidence="19">The sequence shown here is derived from an EMBL/GenBank/DDBJ whole genome shotgun (WGS) entry which is preliminary data.</text>
</comment>
<dbReference type="SUPFAM" id="SSF100920">
    <property type="entry name" value="Heat shock protein 70kD (HSP70), peptide-binding domain"/>
    <property type="match status" value="1"/>
</dbReference>
<feature type="repeat" description="WD" evidence="14">
    <location>
        <begin position="133"/>
        <end position="166"/>
    </location>
</feature>
<evidence type="ECO:0000256" key="11">
    <source>
        <dbReference type="ARBA" id="ARBA00022927"/>
    </source>
</evidence>
<feature type="domain" description="Coatomer alpha subunit C-terminal" evidence="17">
    <location>
        <begin position="822"/>
        <end position="1210"/>
    </location>
</feature>
<feature type="repeat" description="WD" evidence="14">
    <location>
        <begin position="91"/>
        <end position="132"/>
    </location>
</feature>
<dbReference type="Gene3D" id="2.130.10.10">
    <property type="entry name" value="YVTN repeat-like/Quinoprotein amine dehydrogenase"/>
    <property type="match status" value="1"/>
</dbReference>
<keyword evidence="13" id="KW-0472">Membrane</keyword>
<dbReference type="PROSITE" id="PS01036">
    <property type="entry name" value="HSP70_3"/>
    <property type="match status" value="1"/>
</dbReference>
<dbReference type="Pfam" id="PF00012">
    <property type="entry name" value="HSP70"/>
    <property type="match status" value="1"/>
</dbReference>
<evidence type="ECO:0000256" key="12">
    <source>
        <dbReference type="ARBA" id="ARBA00023034"/>
    </source>
</evidence>
<keyword evidence="10" id="KW-0931">ER-Golgi transport</keyword>
<dbReference type="InterPro" id="IPR006692">
    <property type="entry name" value="Beta-prop_COPA/B_2nd"/>
</dbReference>
<dbReference type="GO" id="GO:0140662">
    <property type="term" value="F:ATP-dependent protein folding chaperone"/>
    <property type="evidence" value="ECO:0007669"/>
    <property type="project" value="InterPro"/>
</dbReference>
<keyword evidence="6 14" id="KW-0853">WD repeat</keyword>
<dbReference type="GO" id="GO:0005198">
    <property type="term" value="F:structural molecule activity"/>
    <property type="evidence" value="ECO:0007669"/>
    <property type="project" value="InterPro"/>
</dbReference>
<dbReference type="Gene3D" id="3.90.640.10">
    <property type="entry name" value="Actin, Chain A, domain 4"/>
    <property type="match status" value="1"/>
</dbReference>
<dbReference type="SUPFAM" id="SSF50978">
    <property type="entry name" value="WD40 repeat-like"/>
    <property type="match status" value="1"/>
</dbReference>
<dbReference type="EMBL" id="JAANQT010000094">
    <property type="protein sequence ID" value="KAG1314678.1"/>
    <property type="molecule type" value="Genomic_DNA"/>
</dbReference>
<keyword evidence="11" id="KW-0653">Protein transport</keyword>
<feature type="compositionally biased region" description="Acidic residues" evidence="15">
    <location>
        <begin position="864"/>
        <end position="874"/>
    </location>
</feature>
<dbReference type="InterPro" id="IPR015943">
    <property type="entry name" value="WD40/YVTN_repeat-like_dom_sf"/>
</dbReference>
<dbReference type="CDD" id="cd10233">
    <property type="entry name" value="ASKHA_NBD_HSP70_HSPA1"/>
    <property type="match status" value="1"/>
</dbReference>
<keyword evidence="12" id="KW-0333">Golgi apparatus</keyword>
<dbReference type="Gene3D" id="1.20.1270.10">
    <property type="match status" value="1"/>
</dbReference>
<evidence type="ECO:0000256" key="13">
    <source>
        <dbReference type="ARBA" id="ARBA00023136"/>
    </source>
</evidence>
<dbReference type="GO" id="GO:0000139">
    <property type="term" value="C:Golgi membrane"/>
    <property type="evidence" value="ECO:0007669"/>
    <property type="project" value="UniProtKB-SubCell"/>
</dbReference>
<dbReference type="InterPro" id="IPR020472">
    <property type="entry name" value="WD40_PAC1"/>
</dbReference>
<dbReference type="NCBIfam" id="NF001413">
    <property type="entry name" value="PRK00290.1"/>
    <property type="match status" value="1"/>
</dbReference>
<feature type="domain" description="COPA/B second beta-propeller" evidence="16">
    <location>
        <begin position="354"/>
        <end position="588"/>
    </location>
</feature>
<organism evidence="19 20">
    <name type="scientific">Rhizopus oryzae</name>
    <name type="common">Mucormycosis agent</name>
    <name type="synonym">Rhizopus arrhizus var. delemar</name>
    <dbReference type="NCBI Taxonomy" id="64495"/>
    <lineage>
        <taxon>Eukaryota</taxon>
        <taxon>Fungi</taxon>
        <taxon>Fungi incertae sedis</taxon>
        <taxon>Mucoromycota</taxon>
        <taxon>Mucoromycotina</taxon>
        <taxon>Mucoromycetes</taxon>
        <taxon>Mucorales</taxon>
        <taxon>Mucorineae</taxon>
        <taxon>Rhizopodaceae</taxon>
        <taxon>Rhizopus</taxon>
    </lineage>
</organism>
<dbReference type="InterPro" id="IPR056176">
    <property type="entry name" value="TPR_COPA_B"/>
</dbReference>
<keyword evidence="20" id="KW-1185">Reference proteome</keyword>
<dbReference type="InterPro" id="IPR013126">
    <property type="entry name" value="Hsp_70_fam"/>
</dbReference>
<dbReference type="SUPFAM" id="SSF100934">
    <property type="entry name" value="Heat shock protein 70kD (HSP70), C-terminal subdomain"/>
    <property type="match status" value="1"/>
</dbReference>
<dbReference type="FunFam" id="1.20.1270.10:FF:000021">
    <property type="entry name" value="Heat shock protein 70"/>
    <property type="match status" value="1"/>
</dbReference>
<dbReference type="OrthoDB" id="10261470at2759"/>
<evidence type="ECO:0000256" key="4">
    <source>
        <dbReference type="ARBA" id="ARBA00022448"/>
    </source>
</evidence>
<dbReference type="PROSITE" id="PS00329">
    <property type="entry name" value="HSP70_2"/>
    <property type="match status" value="1"/>
</dbReference>
<dbReference type="InterPro" id="IPR029047">
    <property type="entry name" value="HSP70_peptide-bd_sf"/>
</dbReference>
<dbReference type="PRINTS" id="PR00301">
    <property type="entry name" value="HEATSHOCK70"/>
</dbReference>
<dbReference type="FunFam" id="3.30.30.30:FF:000001">
    <property type="entry name" value="heat shock 70 kDa protein-like"/>
    <property type="match status" value="1"/>
</dbReference>
<dbReference type="GO" id="GO:0030126">
    <property type="term" value="C:COPI vesicle coat"/>
    <property type="evidence" value="ECO:0007669"/>
    <property type="project" value="InterPro"/>
</dbReference>
<dbReference type="InterPro" id="IPR029048">
    <property type="entry name" value="HSP70_C_sf"/>
</dbReference>
<dbReference type="PANTHER" id="PTHR19375">
    <property type="entry name" value="HEAT SHOCK PROTEIN 70KDA"/>
    <property type="match status" value="1"/>
</dbReference>
<dbReference type="Proteomes" id="UP000716291">
    <property type="component" value="Unassembled WGS sequence"/>
</dbReference>
<evidence type="ECO:0000256" key="15">
    <source>
        <dbReference type="SAM" id="MobiDB-lite"/>
    </source>
</evidence>
<comment type="subcellular location">
    <subcellularLocation>
        <location evidence="2">Cytoplasm</location>
    </subcellularLocation>
    <subcellularLocation>
        <location evidence="1">Golgi apparatus membrane</location>
        <topology evidence="1">Peripheral membrane protein</topology>
        <orientation evidence="1">Cytoplasmic side</orientation>
    </subcellularLocation>
</comment>
<dbReference type="GO" id="GO:0005524">
    <property type="term" value="F:ATP binding"/>
    <property type="evidence" value="ECO:0007669"/>
    <property type="project" value="UniProtKB-KW"/>
</dbReference>
<evidence type="ECO:0000256" key="5">
    <source>
        <dbReference type="ARBA" id="ARBA00022490"/>
    </source>
</evidence>
<dbReference type="CDD" id="cd00200">
    <property type="entry name" value="WD40"/>
    <property type="match status" value="1"/>
</dbReference>
<evidence type="ECO:0000256" key="10">
    <source>
        <dbReference type="ARBA" id="ARBA00022892"/>
    </source>
</evidence>
<dbReference type="FunFam" id="3.30.420.40:FF:000172">
    <property type="entry name" value="Heat shock 70 kDa protein"/>
    <property type="match status" value="2"/>
</dbReference>
<dbReference type="Pfam" id="PF23953">
    <property type="entry name" value="TPR_COPA_B"/>
    <property type="match status" value="1"/>
</dbReference>
<feature type="repeat" description="WD" evidence="14">
    <location>
        <begin position="7"/>
        <end position="48"/>
    </location>
</feature>
<evidence type="ECO:0000256" key="2">
    <source>
        <dbReference type="ARBA" id="ARBA00004496"/>
    </source>
</evidence>
<dbReference type="GO" id="GO:0016192">
    <property type="term" value="P:vesicle-mediated transport"/>
    <property type="evidence" value="ECO:0007669"/>
    <property type="project" value="UniProtKB-KW"/>
</dbReference>
<dbReference type="FunFam" id="2.60.34.10:FF:000002">
    <property type="entry name" value="Heat shock 70 kDa"/>
    <property type="match status" value="1"/>
</dbReference>
<sequence length="1868" mass="208376">MQMLTKFESKSNRVKGIAFHPKRPWILASLHNGCIQLWDYRMGTLLERFEEHDGPVRGIAFHPTQPLFVSGGDDYKIKVWNYKTHRCLFTLNGHLDYVRTVFFHHELPWIISASDDQTIRIWNWQSRACMAILTGHNHYVMCAQFHPKTDLIVSASMDQTVRVWDITGLRKKSQAPTALTFEDINRAGPGGDMFGTTDVMVKYVLEGHDHGVNWASFHPTLPLIISAGDDRQVKLWRMNDTKAWEVDSCRGHYNNVSSAAFHPHQDLILSDSEDKTIRVWDLTKRTAVATFRRDHDRFWVLTSHPELNLFAAGHDSGLIVFKLERERPAFQVHNNELFYVKNSILHIHDFPSTADQEVISVRKLGSQFTAPRTLSYNPAGRVVLLTSTYEGGTYELFRLPKNLGGNLQEPSDESIKGTGHAALFVARNQFAVLDKISQTIQIRDLSNKEIKSFKTPGQVADIFYAGSGSLLMATPASVILFDIQQRRVVAELSVSSVKYIVWSNDMSTIALVSKHVITIATKDLKQTSQIHETIRIKSATWDDSNVLIYSTLNHIKYALTEGDNGIIRTLDQPVYLTRMKGKKLFALDREGKVREIAIDPTEYRFKLALVKKQYEEVLHIIRTSNLVGQSIIAYLQKKGYPEIALHFVRDDKTRFELALECGNLDVALETAKAMNKPDHWAKLSVEALNHGNYKIVELCYQRIKKMDKLSFLYLLEGNQANLYKMLEISKLQKDPMQQFQNTVYLENLEDRIQLLINVGQLPLAYMTAKSHGLEEEAASILAVAGKTEDQIELPSTDEVLPSIPQPVIQFEDPNWPLLTVSKSFFEGVFVRQQQQQQPQAVGDISCVMNKPSFTYDDGTIDEAGGDWGDDDDDLGLAASAPKPMDSDILGTNDDEFDDAEEGGGWDDDDLKAELDAELGHVAARETAEFIVPTEGVSESTIWTQNSSMAADHIAAGAFDSAMQILNRQKGIVNFEPLKPHFLAIHQASRAYVSHACASGTVPIRRNPESSSLRNALPVAVYSFQNTITTQIQQAYNLFSKGGLSAAAQLFKQLIHIALFTVTGNDDEAQELVQLIEICREYLLGLSMEQKRRSINGTSPEDLTRALELAAYFTHCQLQVKHMHLALRQATKQAFKARNFSTASRFATRLLELAPPSKYAEEARRIQDVCERTLQDELTLNYDQYNPFDVCAFSFKPIYRGSPKKECCYFKIEMSEGKSVGIDLGTTYSCVGVWQNDRVEIIANDQGNRTTPSYVGFTDSERLIGDAAKNQVAMNPYNTVFDAKRLIGRRFNDAEVQADMKHWPFKVIDKESKPIIQVEYKGEAKTFTPEEISAMILGKMKETAEAYLGSTVKNAVITVPAYFNDSQRQATKDAGLISGLNIQRIINEPTAAAIAYGLDKKVEGERNVLIFDLGGGTFDVSLLTIEDGIFEVKATAGDTHLGGEDFDNRLVNHFMQEFKRKFKKDITGNARAIRRLRTACERAKRTLSSAAQTTIEIDSLFEGVDFYTSLTRARFEELNQDLFRNTMDPVEKVLRDSKIDKSQVHDIVLVGGSTRIPKVQKLVSDFFNGKEPNKSINPDEAVAYGAAVQAAILSGDTSEKTQDLLLLDVAPLSLGIETAGGVMTALIKRNTTVPTKKSEIFSTYADNQPGVLIQVYEGERARTKDNNLLGKFELSGIPPAPRGVPQIEVTFDVDANGILNVSALDKTTGKSNKITITNDKGRLSKEEIERMVNDAEKYKAEDEEAASRIQAKNGLESYAYNLRNTLQDEKVGGALPEDDKTKLNAAVDEAIKWLDESQEASKEEYESKQKELEEVANPIMMKFYQQAGGAPGAAPGAAPGGFPGGAAPGGFPGAGSTAETDGPSIEEVD</sequence>
<dbReference type="Gene3D" id="3.30.420.40">
    <property type="match status" value="2"/>
</dbReference>
<keyword evidence="8" id="KW-0547">Nucleotide-binding</keyword>
<dbReference type="FunFam" id="2.130.10.10:FF:000010">
    <property type="entry name" value="Coatomer subunit alpha"/>
    <property type="match status" value="1"/>
</dbReference>
<evidence type="ECO:0000256" key="9">
    <source>
        <dbReference type="ARBA" id="ARBA00022840"/>
    </source>
</evidence>
<keyword evidence="4" id="KW-0813">Transport</keyword>
<comment type="similarity">
    <text evidence="3">Belongs to the heat shock protein 70 family.</text>
</comment>
<feature type="domain" description="COPA/B TPR" evidence="18">
    <location>
        <begin position="616"/>
        <end position="771"/>
    </location>
</feature>
<evidence type="ECO:0000256" key="8">
    <source>
        <dbReference type="ARBA" id="ARBA00022741"/>
    </source>
</evidence>
<evidence type="ECO:0000259" key="17">
    <source>
        <dbReference type="Pfam" id="PF06957"/>
    </source>
</evidence>
<accession>A0A9P7BWI0</accession>
<dbReference type="FunFam" id="3.30.420.40:FF:000026">
    <property type="entry name" value="Heat shock protein 70"/>
    <property type="match status" value="1"/>
</dbReference>
<protein>
    <recommendedName>
        <fullName evidence="21">Coatomer subunit alpha</fullName>
    </recommendedName>
</protein>
<feature type="repeat" description="WD" evidence="14">
    <location>
        <begin position="205"/>
        <end position="246"/>
    </location>
</feature>
<dbReference type="InterPro" id="IPR043129">
    <property type="entry name" value="ATPase_NBD"/>
</dbReference>
<feature type="repeat" description="WD" evidence="14">
    <location>
        <begin position="249"/>
        <end position="290"/>
    </location>
</feature>
<dbReference type="PROSITE" id="PS50294">
    <property type="entry name" value="WD_REPEATS_REGION"/>
    <property type="match status" value="5"/>
</dbReference>
<reference evidence="19" key="1">
    <citation type="journal article" date="2020" name="Microb. Genom.">
        <title>Genetic diversity of clinical and environmental Mucorales isolates obtained from an investigation of mucormycosis cases among solid organ transplant recipients.</title>
        <authorList>
            <person name="Nguyen M.H."/>
            <person name="Kaul D."/>
            <person name="Muto C."/>
            <person name="Cheng S.J."/>
            <person name="Richter R.A."/>
            <person name="Bruno V.M."/>
            <person name="Liu G."/>
            <person name="Beyhan S."/>
            <person name="Sundermann A.J."/>
            <person name="Mounaud S."/>
            <person name="Pasculle A.W."/>
            <person name="Nierman W.C."/>
            <person name="Driscoll E."/>
            <person name="Cumbie R."/>
            <person name="Clancy C.J."/>
            <person name="Dupont C.L."/>
        </authorList>
    </citation>
    <scope>NUCLEOTIDE SEQUENCE</scope>
    <source>
        <strain evidence="19">GL11</strain>
    </source>
</reference>
<evidence type="ECO:0000256" key="7">
    <source>
        <dbReference type="ARBA" id="ARBA00022737"/>
    </source>
</evidence>
<dbReference type="PROSITE" id="PS00297">
    <property type="entry name" value="HSP70_1"/>
    <property type="match status" value="1"/>
</dbReference>
<dbReference type="GO" id="GO:0006886">
    <property type="term" value="P:intracellular protein transport"/>
    <property type="evidence" value="ECO:0007669"/>
    <property type="project" value="InterPro"/>
</dbReference>
<proteinExistence type="inferred from homology"/>
<dbReference type="InterPro" id="IPR036322">
    <property type="entry name" value="WD40_repeat_dom_sf"/>
</dbReference>
<feature type="compositionally biased region" description="Gly residues" evidence="15">
    <location>
        <begin position="1837"/>
        <end position="1852"/>
    </location>
</feature>
<evidence type="ECO:0000259" key="16">
    <source>
        <dbReference type="Pfam" id="PF04053"/>
    </source>
</evidence>
<dbReference type="InterPro" id="IPR010714">
    <property type="entry name" value="Coatomer_asu_C"/>
</dbReference>
<evidence type="ECO:0000256" key="3">
    <source>
        <dbReference type="ARBA" id="ARBA00007381"/>
    </source>
</evidence>
<dbReference type="PROSITE" id="PS00678">
    <property type="entry name" value="WD_REPEATS_1"/>
    <property type="match status" value="1"/>
</dbReference>
<feature type="region of interest" description="Disordered" evidence="15">
    <location>
        <begin position="864"/>
        <end position="893"/>
    </location>
</feature>
<evidence type="ECO:0000259" key="18">
    <source>
        <dbReference type="Pfam" id="PF23953"/>
    </source>
</evidence>
<feature type="repeat" description="WD" evidence="14">
    <location>
        <begin position="49"/>
        <end position="90"/>
    </location>
</feature>
<dbReference type="Gene3D" id="3.30.30.30">
    <property type="match status" value="1"/>
</dbReference>
<dbReference type="InterPro" id="IPR019775">
    <property type="entry name" value="WD40_repeat_CS"/>
</dbReference>
<evidence type="ECO:0000313" key="20">
    <source>
        <dbReference type="Proteomes" id="UP000716291"/>
    </source>
</evidence>
<dbReference type="SUPFAM" id="SSF51004">
    <property type="entry name" value="C-terminal (heme d1) domain of cytochrome cd1-nitrite reductase"/>
    <property type="match status" value="1"/>
</dbReference>
<dbReference type="Pfam" id="PF06957">
    <property type="entry name" value="COPI_C"/>
    <property type="match status" value="1"/>
</dbReference>
<dbReference type="SMART" id="SM00320">
    <property type="entry name" value="WD40"/>
    <property type="match status" value="7"/>
</dbReference>
<dbReference type="PRINTS" id="PR00320">
    <property type="entry name" value="GPROTEINBRPT"/>
</dbReference>
<keyword evidence="5" id="KW-0963">Cytoplasm</keyword>
<keyword evidence="7" id="KW-0677">Repeat</keyword>
<dbReference type="FunFam" id="1.25.40.470:FF:000002">
    <property type="entry name" value="Coatomer subunit alpha"/>
    <property type="match status" value="1"/>
</dbReference>
<dbReference type="InterPro" id="IPR047312">
    <property type="entry name" value="Coatomer_alpha_WD-assoc_reg"/>
</dbReference>